<dbReference type="Gene3D" id="1.10.260.40">
    <property type="entry name" value="lambda repressor-like DNA-binding domains"/>
    <property type="match status" value="1"/>
</dbReference>
<dbReference type="InterPro" id="IPR001387">
    <property type="entry name" value="Cro/C1-type_HTH"/>
</dbReference>
<evidence type="ECO:0000313" key="2">
    <source>
        <dbReference type="Proteomes" id="UP001253595"/>
    </source>
</evidence>
<proteinExistence type="predicted"/>
<name>A0ABU1UTQ3_9GAMM</name>
<accession>A0ABU1UTQ3</accession>
<dbReference type="SUPFAM" id="SSF47413">
    <property type="entry name" value="lambda repressor-like DNA-binding domains"/>
    <property type="match status" value="1"/>
</dbReference>
<dbReference type="EMBL" id="JAVDVX010000001">
    <property type="protein sequence ID" value="MDR7088553.1"/>
    <property type="molecule type" value="Genomic_DNA"/>
</dbReference>
<protein>
    <submittedName>
        <fullName evidence="1">Transcriptional regulator with XRE-family HTH domain</fullName>
    </submittedName>
</protein>
<dbReference type="RefSeq" id="WP_310068345.1">
    <property type="nucleotide sequence ID" value="NZ_JAVDVX010000001.1"/>
</dbReference>
<organism evidence="1 2">
    <name type="scientific">Cellvibrio fibrivorans</name>
    <dbReference type="NCBI Taxonomy" id="126350"/>
    <lineage>
        <taxon>Bacteria</taxon>
        <taxon>Pseudomonadati</taxon>
        <taxon>Pseudomonadota</taxon>
        <taxon>Gammaproteobacteria</taxon>
        <taxon>Cellvibrionales</taxon>
        <taxon>Cellvibrionaceae</taxon>
        <taxon>Cellvibrio</taxon>
    </lineage>
</organism>
<dbReference type="CDD" id="cd00093">
    <property type="entry name" value="HTH_XRE"/>
    <property type="match status" value="1"/>
</dbReference>
<evidence type="ECO:0000313" key="1">
    <source>
        <dbReference type="EMBL" id="MDR7088553.1"/>
    </source>
</evidence>
<comment type="caution">
    <text evidence="1">The sequence shown here is derived from an EMBL/GenBank/DDBJ whole genome shotgun (WGS) entry which is preliminary data.</text>
</comment>
<sequence>MYRPKLDICRDLNLWMEKSGNSQEFVAKKLNISQPHLSRLLSHEYEPYTNSFLDLCIHASVDAYDRNKYDPLEDDELKKTIRLFVGNSPIKAGLVTNLVKALGDAPWVSH</sequence>
<reference evidence="1 2" key="1">
    <citation type="submission" date="2023-07" db="EMBL/GenBank/DDBJ databases">
        <title>Sorghum-associated microbial communities from plants grown in Nebraska, USA.</title>
        <authorList>
            <person name="Schachtman D."/>
        </authorList>
    </citation>
    <scope>NUCLEOTIDE SEQUENCE [LARGE SCALE GENOMIC DNA]</scope>
    <source>
        <strain evidence="1 2">BE190</strain>
    </source>
</reference>
<dbReference type="InterPro" id="IPR010982">
    <property type="entry name" value="Lambda_DNA-bd_dom_sf"/>
</dbReference>
<keyword evidence="2" id="KW-1185">Reference proteome</keyword>
<dbReference type="Proteomes" id="UP001253595">
    <property type="component" value="Unassembled WGS sequence"/>
</dbReference>
<gene>
    <name evidence="1" type="ORF">J2X05_000556</name>
</gene>